<keyword evidence="1" id="KW-0812">Transmembrane</keyword>
<keyword evidence="1" id="KW-1133">Transmembrane helix</keyword>
<protein>
    <recommendedName>
        <fullName evidence="4">Lipoprotein</fullName>
    </recommendedName>
</protein>
<evidence type="ECO:0000256" key="1">
    <source>
        <dbReference type="SAM" id="Phobius"/>
    </source>
</evidence>
<evidence type="ECO:0008006" key="4">
    <source>
        <dbReference type="Google" id="ProtNLM"/>
    </source>
</evidence>
<reference evidence="2 3" key="1">
    <citation type="submission" date="2023-07" db="EMBL/GenBank/DDBJ databases">
        <title>Comparative genomics of wheat-associated soil bacteria to identify genetic determinants of phenazine resistance.</title>
        <authorList>
            <person name="Mouncey N."/>
        </authorList>
    </citation>
    <scope>NUCLEOTIDE SEQUENCE [LARGE SCALE GENOMIC DNA]</scope>
    <source>
        <strain evidence="2 3">V2I4</strain>
    </source>
</reference>
<evidence type="ECO:0000313" key="2">
    <source>
        <dbReference type="EMBL" id="MDQ1032681.1"/>
    </source>
</evidence>
<gene>
    <name evidence="2" type="ORF">QF035_010263</name>
</gene>
<feature type="transmembrane region" description="Helical" evidence="1">
    <location>
        <begin position="20"/>
        <end position="38"/>
    </location>
</feature>
<sequence>MPDPGPLPEGTHHGEDMPKVMSVVAVVLGLVVSAVAGCSSSPGSPKQQLIQNADDTCRTINKRFAGDLAYGQGLGAGDASKLRERVNLLKALRDQVRKMPNPGEGQAQLDSWLDKVGVYITGLDDLRGQLQNYRLGMDLVLALQMGVNEDAAKAVGPAAKRFGFEECAKTQKWEYLAS</sequence>
<proteinExistence type="predicted"/>
<keyword evidence="1" id="KW-0472">Membrane</keyword>
<evidence type="ECO:0000313" key="3">
    <source>
        <dbReference type="Proteomes" id="UP001230328"/>
    </source>
</evidence>
<accession>A0ABU0TCJ0</accession>
<dbReference type="EMBL" id="JAUSZI010000002">
    <property type="protein sequence ID" value="MDQ1032681.1"/>
    <property type="molecule type" value="Genomic_DNA"/>
</dbReference>
<dbReference type="Proteomes" id="UP001230328">
    <property type="component" value="Unassembled WGS sequence"/>
</dbReference>
<keyword evidence="3" id="KW-1185">Reference proteome</keyword>
<comment type="caution">
    <text evidence="2">The sequence shown here is derived from an EMBL/GenBank/DDBJ whole genome shotgun (WGS) entry which is preliminary data.</text>
</comment>
<organism evidence="2 3">
    <name type="scientific">Streptomyces umbrinus</name>
    <dbReference type="NCBI Taxonomy" id="67370"/>
    <lineage>
        <taxon>Bacteria</taxon>
        <taxon>Bacillati</taxon>
        <taxon>Actinomycetota</taxon>
        <taxon>Actinomycetes</taxon>
        <taxon>Kitasatosporales</taxon>
        <taxon>Streptomycetaceae</taxon>
        <taxon>Streptomyces</taxon>
        <taxon>Streptomyces phaeochromogenes group</taxon>
    </lineage>
</organism>
<name>A0ABU0TCJ0_9ACTN</name>